<keyword evidence="2" id="KW-0812">Transmembrane</keyword>
<dbReference type="Proteomes" id="UP001152795">
    <property type="component" value="Unassembled WGS sequence"/>
</dbReference>
<keyword evidence="5" id="KW-1185">Reference proteome</keyword>
<evidence type="ECO:0000256" key="3">
    <source>
        <dbReference type="SAM" id="SignalP"/>
    </source>
</evidence>
<feature type="compositionally biased region" description="Acidic residues" evidence="1">
    <location>
        <begin position="605"/>
        <end position="628"/>
    </location>
</feature>
<sequence>MAKNPCIFFVPFLAAFCCLQSSSNAQTVQTSSEVTALLNSYSKPLNLTMGREFLAKVHESELGLCLNLNETEYKTSTANTSLASLHVRVTNYSSLKNSVLQFPCLHCPNLTSTSPNAKFVLNNKTVENMTCLAGSRFADDFQVTQQNPFRLSDVLSLSIIDGDMSFVNFSQGEAVHLQMPLVRLPNTSRPYTLSCVTRSLHTSQWSISSCTTNQILKQDNQTSFVQCNCSALGYYTVYVHYNDSSDYNGSSPWNWNYGGGNVGGNPGGGGGVYPTPYTGSLAHLSLSIDADCTILSNATTKADFLNSTRYSIVLALNISVDHIINMVANCGSIVVNFTLLSPDGTNGTLNAELLEFSDLIRSDSFKVPVENNLVYPLTLGISANYNLTIPTSIVSLYYIRKTATTPPVTTEEIQSLTIDYTPFMAAVAAILLVVVTCICGTCCAHSWYLRKKKYTQFNSNKVKPKIEEPVVEEEEEEVTPPEFPMTFTERQEVDERKMSKYDWARTSFAQEQNDTSAFLTSAAAVGPRLIMDCDSDDESESPLPPGDVAINMEEISEESESSGEGSGESTSEEDEEEYDPRNYECEDNFVESEAQSRASLPPAEDGIEQEGGEHENEESREDEGENNEAEDKQTEGGQTNEDDQDTDDRRNEEENQNPDNDVRQDDDVRGDDVRDGDDTQAGDVTKDDVTQDDNEDNDGIPEGSPPRAPSRDEGASSRVNGVMSRNGGMPEPCM</sequence>
<organism evidence="4 5">
    <name type="scientific">Paramuricea clavata</name>
    <name type="common">Red gorgonian</name>
    <name type="synonym">Violescent sea-whip</name>
    <dbReference type="NCBI Taxonomy" id="317549"/>
    <lineage>
        <taxon>Eukaryota</taxon>
        <taxon>Metazoa</taxon>
        <taxon>Cnidaria</taxon>
        <taxon>Anthozoa</taxon>
        <taxon>Octocorallia</taxon>
        <taxon>Malacalcyonacea</taxon>
        <taxon>Plexauridae</taxon>
        <taxon>Paramuricea</taxon>
    </lineage>
</organism>
<proteinExistence type="predicted"/>
<feature type="compositionally biased region" description="Acidic residues" evidence="1">
    <location>
        <begin position="690"/>
        <end position="699"/>
    </location>
</feature>
<feature type="signal peptide" evidence="3">
    <location>
        <begin position="1"/>
        <end position="25"/>
    </location>
</feature>
<feature type="chain" id="PRO_5043512459" evidence="3">
    <location>
        <begin position="26"/>
        <end position="734"/>
    </location>
</feature>
<gene>
    <name evidence="4" type="ORF">PACLA_8A047674</name>
</gene>
<name>A0A7D9DRD9_PARCT</name>
<evidence type="ECO:0000313" key="4">
    <source>
        <dbReference type="EMBL" id="CAB3991811.1"/>
    </source>
</evidence>
<feature type="compositionally biased region" description="Basic and acidic residues" evidence="1">
    <location>
        <begin position="660"/>
        <end position="677"/>
    </location>
</feature>
<dbReference type="AlphaFoldDB" id="A0A7D9DRD9"/>
<feature type="transmembrane region" description="Helical" evidence="2">
    <location>
        <begin position="423"/>
        <end position="449"/>
    </location>
</feature>
<protein>
    <submittedName>
        <fullName evidence="4">Uncharacterized protein</fullName>
    </submittedName>
</protein>
<feature type="region of interest" description="Disordered" evidence="1">
    <location>
        <begin position="553"/>
        <end position="734"/>
    </location>
</feature>
<comment type="caution">
    <text evidence="4">The sequence shown here is derived from an EMBL/GenBank/DDBJ whole genome shotgun (WGS) entry which is preliminary data.</text>
</comment>
<evidence type="ECO:0000256" key="2">
    <source>
        <dbReference type="SAM" id="Phobius"/>
    </source>
</evidence>
<dbReference type="EMBL" id="CACRXK020001920">
    <property type="protein sequence ID" value="CAB3991811.1"/>
    <property type="molecule type" value="Genomic_DNA"/>
</dbReference>
<keyword evidence="3" id="KW-0732">Signal</keyword>
<dbReference type="OrthoDB" id="5979635at2759"/>
<evidence type="ECO:0000313" key="5">
    <source>
        <dbReference type="Proteomes" id="UP001152795"/>
    </source>
</evidence>
<reference evidence="4" key="1">
    <citation type="submission" date="2020-04" db="EMBL/GenBank/DDBJ databases">
        <authorList>
            <person name="Alioto T."/>
            <person name="Alioto T."/>
            <person name="Gomez Garrido J."/>
        </authorList>
    </citation>
    <scope>NUCLEOTIDE SEQUENCE</scope>
    <source>
        <strain evidence="4">A484AB</strain>
    </source>
</reference>
<accession>A0A7D9DRD9</accession>
<evidence type="ECO:0000256" key="1">
    <source>
        <dbReference type="SAM" id="MobiDB-lite"/>
    </source>
</evidence>
<keyword evidence="2" id="KW-0472">Membrane</keyword>
<keyword evidence="2" id="KW-1133">Transmembrane helix</keyword>